<evidence type="ECO:0008006" key="5">
    <source>
        <dbReference type="Google" id="ProtNLM"/>
    </source>
</evidence>
<accession>A0A1H1ANV4</accession>
<gene>
    <name evidence="1" type="ORF">DWB78_01295</name>
    <name evidence="2" type="ORF">SAMN05216278_1429</name>
</gene>
<evidence type="ECO:0000313" key="4">
    <source>
        <dbReference type="Proteomes" id="UP000255421"/>
    </source>
</evidence>
<evidence type="ECO:0000313" key="2">
    <source>
        <dbReference type="EMBL" id="SDQ41443.1"/>
    </source>
</evidence>
<reference evidence="3" key="2">
    <citation type="submission" date="2016-10" db="EMBL/GenBank/DDBJ databases">
        <authorList>
            <person name="Varghese N."/>
            <person name="Submissions S."/>
        </authorList>
    </citation>
    <scope>NUCLEOTIDE SEQUENCE [LARGE SCALE GENOMIC DNA]</scope>
    <source>
        <strain evidence="3">CGMCC 1.12397</strain>
    </source>
</reference>
<dbReference type="RefSeq" id="WP_092537177.1">
    <property type="nucleotide sequence ID" value="NZ_FNKQ01000002.1"/>
</dbReference>
<protein>
    <recommendedName>
        <fullName evidence="5">DUF2795 domain-containing protein</fullName>
    </recommendedName>
</protein>
<keyword evidence="4" id="KW-1185">Reference proteome</keyword>
<evidence type="ECO:0000313" key="3">
    <source>
        <dbReference type="Proteomes" id="UP000199289"/>
    </source>
</evidence>
<dbReference type="AlphaFoldDB" id="A0A1H1ANV4"/>
<reference evidence="2" key="1">
    <citation type="submission" date="2016-10" db="EMBL/GenBank/DDBJ databases">
        <authorList>
            <person name="de Groot N.N."/>
        </authorList>
    </citation>
    <scope>NUCLEOTIDE SEQUENCE [LARGE SCALE GENOMIC DNA]</scope>
    <source>
        <strain evidence="2">CGMCC 1.12397</strain>
    </source>
</reference>
<dbReference type="OrthoDB" id="317711at2157"/>
<evidence type="ECO:0000313" key="1">
    <source>
        <dbReference type="EMBL" id="RDI72972.1"/>
    </source>
</evidence>
<proteinExistence type="predicted"/>
<dbReference type="EMBL" id="FNKQ01000002">
    <property type="protein sequence ID" value="SDQ41443.1"/>
    <property type="molecule type" value="Genomic_DNA"/>
</dbReference>
<sequence length="108" mass="11680">MAVRPPQQGGDEPDTLEFGIAALDARLSEAELQFPATDDEVVRALDNAKIPYDAAGNGVAIEEALSSVPSSEFDTETELLNQLHPVFEEYRSSASGGFLQQLRSLLPF</sequence>
<dbReference type="EMBL" id="QQST01000001">
    <property type="protein sequence ID" value="RDI72972.1"/>
    <property type="molecule type" value="Genomic_DNA"/>
</dbReference>
<dbReference type="Proteomes" id="UP000255421">
    <property type="component" value="Unassembled WGS sequence"/>
</dbReference>
<name>A0A1H1ANV4_9EURY</name>
<organism evidence="2 3">
    <name type="scientific">Halopelagius longus</name>
    <dbReference type="NCBI Taxonomy" id="1236180"/>
    <lineage>
        <taxon>Archaea</taxon>
        <taxon>Methanobacteriati</taxon>
        <taxon>Methanobacteriota</taxon>
        <taxon>Stenosarchaea group</taxon>
        <taxon>Halobacteria</taxon>
        <taxon>Halobacteriales</taxon>
        <taxon>Haloferacaceae</taxon>
    </lineage>
</organism>
<reference evidence="1 4" key="3">
    <citation type="submission" date="2018-07" db="EMBL/GenBank/DDBJ databases">
        <title>Genome sequence of extremly halophilic archaeon Halopelagius longus strain BC12-B1.</title>
        <authorList>
            <person name="Zhang X."/>
        </authorList>
    </citation>
    <scope>NUCLEOTIDE SEQUENCE [LARGE SCALE GENOMIC DNA]</scope>
    <source>
        <strain evidence="1 4">BC12-B1</strain>
    </source>
</reference>
<dbReference type="Proteomes" id="UP000199289">
    <property type="component" value="Unassembled WGS sequence"/>
</dbReference>